<sequence>MSSAQSGLESTRNMSVTRSNIWYEDGSIILQARGTQFRVYWGVLAQQSSFFRDMQSLPQPPDQPSVDGCPVIELHDDVADVEYLLKALFVSTFIAQAALPLPAIGALVRLGRKYDFRNLLDSAVARLAFENPTTIEKLDALVINGKPFPHVPTRIVRHKALFLDIITLARENDIPFVLPCAYYRVLWHYTPLFDGVPRGDGTRAFLAPVDLRRCILARDELLKARFHKGYSYGWLKEWEYDSDCAHPARCIEARNALLHCYIDFSRLWILEKYGQDQNLLCPACYDHAAESTLAGRKKLWEDLPKFFDLPPWSELKNDY</sequence>
<evidence type="ECO:0000313" key="2">
    <source>
        <dbReference type="Proteomes" id="UP001218218"/>
    </source>
</evidence>
<dbReference type="AlphaFoldDB" id="A0AAD7A7S7"/>
<comment type="caution">
    <text evidence="1">The sequence shown here is derived from an EMBL/GenBank/DDBJ whole genome shotgun (WGS) entry which is preliminary data.</text>
</comment>
<evidence type="ECO:0000313" key="1">
    <source>
        <dbReference type="EMBL" id="KAJ7350759.1"/>
    </source>
</evidence>
<proteinExistence type="predicted"/>
<dbReference type="Proteomes" id="UP001218218">
    <property type="component" value="Unassembled WGS sequence"/>
</dbReference>
<accession>A0AAD7A7S7</accession>
<reference evidence="1" key="1">
    <citation type="submission" date="2023-03" db="EMBL/GenBank/DDBJ databases">
        <title>Massive genome expansion in bonnet fungi (Mycena s.s.) driven by repeated elements and novel gene families across ecological guilds.</title>
        <authorList>
            <consortium name="Lawrence Berkeley National Laboratory"/>
            <person name="Harder C.B."/>
            <person name="Miyauchi S."/>
            <person name="Viragh M."/>
            <person name="Kuo A."/>
            <person name="Thoen E."/>
            <person name="Andreopoulos B."/>
            <person name="Lu D."/>
            <person name="Skrede I."/>
            <person name="Drula E."/>
            <person name="Henrissat B."/>
            <person name="Morin E."/>
            <person name="Kohler A."/>
            <person name="Barry K."/>
            <person name="LaButti K."/>
            <person name="Morin E."/>
            <person name="Salamov A."/>
            <person name="Lipzen A."/>
            <person name="Mereny Z."/>
            <person name="Hegedus B."/>
            <person name="Baldrian P."/>
            <person name="Stursova M."/>
            <person name="Weitz H."/>
            <person name="Taylor A."/>
            <person name="Grigoriev I.V."/>
            <person name="Nagy L.G."/>
            <person name="Martin F."/>
            <person name="Kauserud H."/>
        </authorList>
    </citation>
    <scope>NUCLEOTIDE SEQUENCE</scope>
    <source>
        <strain evidence="1">CBHHK002</strain>
    </source>
</reference>
<evidence type="ECO:0008006" key="3">
    <source>
        <dbReference type="Google" id="ProtNLM"/>
    </source>
</evidence>
<protein>
    <recommendedName>
        <fullName evidence="3">BTB domain-containing protein</fullName>
    </recommendedName>
</protein>
<dbReference type="EMBL" id="JARIHO010000014">
    <property type="protein sequence ID" value="KAJ7350759.1"/>
    <property type="molecule type" value="Genomic_DNA"/>
</dbReference>
<keyword evidence="2" id="KW-1185">Reference proteome</keyword>
<organism evidence="1 2">
    <name type="scientific">Mycena albidolilacea</name>
    <dbReference type="NCBI Taxonomy" id="1033008"/>
    <lineage>
        <taxon>Eukaryota</taxon>
        <taxon>Fungi</taxon>
        <taxon>Dikarya</taxon>
        <taxon>Basidiomycota</taxon>
        <taxon>Agaricomycotina</taxon>
        <taxon>Agaricomycetes</taxon>
        <taxon>Agaricomycetidae</taxon>
        <taxon>Agaricales</taxon>
        <taxon>Marasmiineae</taxon>
        <taxon>Mycenaceae</taxon>
        <taxon>Mycena</taxon>
    </lineage>
</organism>
<name>A0AAD7A7S7_9AGAR</name>
<gene>
    <name evidence="1" type="ORF">DFH08DRAFT_695625</name>
</gene>